<feature type="domain" description="ATP-citrate synthase/succinyl-CoA ligase C-terminal" evidence="1">
    <location>
        <begin position="71"/>
        <end position="176"/>
    </location>
</feature>
<evidence type="ECO:0000313" key="2">
    <source>
        <dbReference type="EMBL" id="ROT64376.1"/>
    </source>
</evidence>
<comment type="caution">
    <text evidence="2">The sequence shown here is derived from an EMBL/GenBank/DDBJ whole genome shotgun (WGS) entry which is preliminary data.</text>
</comment>
<accession>A0A3R7P978</accession>
<dbReference type="InterPro" id="IPR005811">
    <property type="entry name" value="SUCC_ACL_C"/>
</dbReference>
<keyword evidence="3" id="KW-1185">Reference proteome</keyword>
<dbReference type="GO" id="GO:0009361">
    <property type="term" value="C:succinate-CoA ligase complex (ADP-forming)"/>
    <property type="evidence" value="ECO:0007669"/>
    <property type="project" value="TreeGrafter"/>
</dbReference>
<evidence type="ECO:0000259" key="1">
    <source>
        <dbReference type="Pfam" id="PF00549"/>
    </source>
</evidence>
<dbReference type="Pfam" id="PF00549">
    <property type="entry name" value="Ligase_CoA"/>
    <property type="match status" value="1"/>
</dbReference>
<dbReference type="STRING" id="6689.A0A3R7P978"/>
<dbReference type="EMBL" id="QCYY01003259">
    <property type="protein sequence ID" value="ROT64376.1"/>
    <property type="molecule type" value="Genomic_DNA"/>
</dbReference>
<dbReference type="PRINTS" id="PR01798">
    <property type="entry name" value="SCOASYNTHASE"/>
</dbReference>
<dbReference type="OrthoDB" id="1664372at2759"/>
<dbReference type="AlphaFoldDB" id="A0A3R7P978"/>
<dbReference type="GO" id="GO:0004775">
    <property type="term" value="F:succinate-CoA ligase (ADP-forming) activity"/>
    <property type="evidence" value="ECO:0007669"/>
    <property type="project" value="TreeGrafter"/>
</dbReference>
<dbReference type="PANTHER" id="PTHR11117:SF2">
    <property type="entry name" value="SUCCINATE--COA LIGASE [ADP_GDP-FORMING] SUBUNIT ALPHA, MITOCHONDRIAL"/>
    <property type="match status" value="1"/>
</dbReference>
<dbReference type="InterPro" id="IPR016102">
    <property type="entry name" value="Succinyl-CoA_synth-like"/>
</dbReference>
<dbReference type="Proteomes" id="UP000283509">
    <property type="component" value="Unassembled WGS sequence"/>
</dbReference>
<dbReference type="SUPFAM" id="SSF52210">
    <property type="entry name" value="Succinyl-CoA synthetase domains"/>
    <property type="match status" value="1"/>
</dbReference>
<reference evidence="2 3" key="2">
    <citation type="submission" date="2019-01" db="EMBL/GenBank/DDBJ databases">
        <title>The decoding of complex shrimp genome reveals the adaptation for benthos swimmer, frequently molting mechanism and breeding impact on genome.</title>
        <authorList>
            <person name="Sun Y."/>
            <person name="Gao Y."/>
            <person name="Yu Y."/>
        </authorList>
    </citation>
    <scope>NUCLEOTIDE SEQUENCE [LARGE SCALE GENOMIC DNA]</scope>
    <source>
        <tissue evidence="2">Muscle</tissue>
    </source>
</reference>
<organism evidence="2 3">
    <name type="scientific">Penaeus vannamei</name>
    <name type="common">Whiteleg shrimp</name>
    <name type="synonym">Litopenaeus vannamei</name>
    <dbReference type="NCBI Taxonomy" id="6689"/>
    <lineage>
        <taxon>Eukaryota</taxon>
        <taxon>Metazoa</taxon>
        <taxon>Ecdysozoa</taxon>
        <taxon>Arthropoda</taxon>
        <taxon>Crustacea</taxon>
        <taxon>Multicrustacea</taxon>
        <taxon>Malacostraca</taxon>
        <taxon>Eumalacostraca</taxon>
        <taxon>Eucarida</taxon>
        <taxon>Decapoda</taxon>
        <taxon>Dendrobranchiata</taxon>
        <taxon>Penaeoidea</taxon>
        <taxon>Penaeidae</taxon>
        <taxon>Penaeus</taxon>
    </lineage>
</organism>
<name>A0A3R7P978_PENVA</name>
<dbReference type="Gene3D" id="3.40.50.261">
    <property type="entry name" value="Succinyl-CoA synthetase domains"/>
    <property type="match status" value="1"/>
</dbReference>
<dbReference type="PANTHER" id="PTHR11117">
    <property type="entry name" value="SUCCINYL-COA LIGASE SUBUNIT ALPHA"/>
    <property type="match status" value="1"/>
</dbReference>
<proteinExistence type="predicted"/>
<gene>
    <name evidence="2" type="ORF">C7M84_017681</name>
</gene>
<evidence type="ECO:0000313" key="3">
    <source>
        <dbReference type="Proteomes" id="UP000283509"/>
    </source>
</evidence>
<dbReference type="GO" id="GO:0004776">
    <property type="term" value="F:succinate-CoA ligase (GDP-forming) activity"/>
    <property type="evidence" value="ECO:0007669"/>
    <property type="project" value="TreeGrafter"/>
</dbReference>
<dbReference type="GO" id="GO:0006099">
    <property type="term" value="P:tricarboxylic acid cycle"/>
    <property type="evidence" value="ECO:0007669"/>
    <property type="project" value="TreeGrafter"/>
</dbReference>
<dbReference type="GO" id="GO:0005739">
    <property type="term" value="C:mitochondrion"/>
    <property type="evidence" value="ECO:0007669"/>
    <property type="project" value="TreeGrafter"/>
</dbReference>
<reference evidence="2 3" key="1">
    <citation type="submission" date="2018-04" db="EMBL/GenBank/DDBJ databases">
        <authorList>
            <person name="Zhang X."/>
            <person name="Yuan J."/>
            <person name="Li F."/>
            <person name="Xiang J."/>
        </authorList>
    </citation>
    <scope>NUCLEOTIDE SEQUENCE [LARGE SCALE GENOMIC DNA]</scope>
    <source>
        <tissue evidence="2">Muscle</tissue>
    </source>
</reference>
<protein>
    <recommendedName>
        <fullName evidence="1">ATP-citrate synthase/succinyl-CoA ligase C-terminal domain-containing protein</fullName>
    </recommendedName>
</protein>
<sequence>MKVMEVIPQQDMVTVKHALFRQYKSWLFGSNYLGIIAPEKVGEQDRHYPWPYLQLGINWHYLLIWYPHIQAVHRTTQVGLKQTLSMGIGGYPFTSTNLIDCLDTFLKDLNAKGILIGEIGGGAEEAAPGPEAKPVSSFITGLSAPPGRSMGHASAIISGGKRGAEDKIKALENVGVIILRCPVQMGNMLLAEMELLEKL</sequence>